<dbReference type="Pfam" id="PF03476">
    <property type="entry name" value="MOSC_N"/>
    <property type="match status" value="1"/>
</dbReference>
<dbReference type="InterPro" id="IPR005303">
    <property type="entry name" value="MOCOS_middle"/>
</dbReference>
<proteinExistence type="predicted"/>
<evidence type="ECO:0000313" key="2">
    <source>
        <dbReference type="EMBL" id="MFB9233871.1"/>
    </source>
</evidence>
<comment type="caution">
    <text evidence="2">The sequence shown here is derived from an EMBL/GenBank/DDBJ whole genome shotgun (WGS) entry which is preliminary data.</text>
</comment>
<dbReference type="EMBL" id="JBHMEA010000052">
    <property type="protein sequence ID" value="MFB9233871.1"/>
    <property type="molecule type" value="Genomic_DNA"/>
</dbReference>
<dbReference type="InterPro" id="IPR005302">
    <property type="entry name" value="MoCF_Sase_C"/>
</dbReference>
<dbReference type="Pfam" id="PF03473">
    <property type="entry name" value="MOSC"/>
    <property type="match status" value="1"/>
</dbReference>
<dbReference type="SUPFAM" id="SSF50800">
    <property type="entry name" value="PK beta-barrel domain-like"/>
    <property type="match status" value="1"/>
</dbReference>
<evidence type="ECO:0000313" key="3">
    <source>
        <dbReference type="Proteomes" id="UP001589683"/>
    </source>
</evidence>
<accession>A0ABV5JK80</accession>
<dbReference type="Proteomes" id="UP001589683">
    <property type="component" value="Unassembled WGS sequence"/>
</dbReference>
<dbReference type="InterPro" id="IPR011037">
    <property type="entry name" value="Pyrv_Knase-like_insert_dom_sf"/>
</dbReference>
<dbReference type="PROSITE" id="PS51340">
    <property type="entry name" value="MOSC"/>
    <property type="match status" value="1"/>
</dbReference>
<evidence type="ECO:0000259" key="1">
    <source>
        <dbReference type="PROSITE" id="PS51340"/>
    </source>
</evidence>
<sequence length="247" mass="27524">MTKVAHIWRHPIKSHGTETLDSVELDAGRTMPWDRRWAIAHDASKADDAEWAPCVNFTIGSKAPKLMAIKARANEETGLVTLNHPGLPPFTFNPDTDSEAFLDWVKPLVPPNRAQSARVVRVPGRGMTDTDFPSISIANLASHSQVAKQLDQEISPLRWRANIWLEGLKPWEEFEWLGQRFRVGTAEFEIRERIKRCLATTANPETGERDADTLGALNAGWGHQDFGVYAEVVTPGRIALGDNAELI</sequence>
<organism evidence="2 3">
    <name type="scientific">Pseudohalocynthiibacter aestuariivivens</name>
    <dbReference type="NCBI Taxonomy" id="1591409"/>
    <lineage>
        <taxon>Bacteria</taxon>
        <taxon>Pseudomonadati</taxon>
        <taxon>Pseudomonadota</taxon>
        <taxon>Alphaproteobacteria</taxon>
        <taxon>Rhodobacterales</taxon>
        <taxon>Paracoccaceae</taxon>
        <taxon>Pseudohalocynthiibacter</taxon>
    </lineage>
</organism>
<name>A0ABV5JK80_9RHOB</name>
<reference evidence="2 3" key="1">
    <citation type="submission" date="2024-09" db="EMBL/GenBank/DDBJ databases">
        <authorList>
            <person name="Sun Q."/>
            <person name="Mori K."/>
        </authorList>
    </citation>
    <scope>NUCLEOTIDE SEQUENCE [LARGE SCALE GENOMIC DNA]</scope>
    <source>
        <strain evidence="2 3">CECT 8726</strain>
    </source>
</reference>
<feature type="domain" description="MOSC" evidence="1">
    <location>
        <begin position="109"/>
        <end position="247"/>
    </location>
</feature>
<dbReference type="RefSeq" id="WP_213887246.1">
    <property type="nucleotide sequence ID" value="NZ_JAGFNU010000001.1"/>
</dbReference>
<dbReference type="Gene3D" id="2.40.33.20">
    <property type="entry name" value="PK beta-barrel domain-like"/>
    <property type="match status" value="1"/>
</dbReference>
<keyword evidence="3" id="KW-1185">Reference proteome</keyword>
<gene>
    <name evidence="2" type="ORF">ACFFUT_18925</name>
</gene>
<protein>
    <submittedName>
        <fullName evidence="2">MOSC domain-containing protein</fullName>
    </submittedName>
</protein>